<accession>A0A8H7T590</accession>
<feature type="transmembrane region" description="Helical" evidence="3">
    <location>
        <begin position="257"/>
        <end position="281"/>
    </location>
</feature>
<evidence type="ECO:0000313" key="7">
    <source>
        <dbReference type="Proteomes" id="UP000664132"/>
    </source>
</evidence>
<dbReference type="Pfam" id="PF10342">
    <property type="entry name" value="Kre9_KNH"/>
    <property type="match status" value="2"/>
</dbReference>
<evidence type="ECO:0000256" key="4">
    <source>
        <dbReference type="SAM" id="SignalP"/>
    </source>
</evidence>
<reference evidence="6" key="1">
    <citation type="submission" date="2021-02" db="EMBL/GenBank/DDBJ databases">
        <title>Genome sequence Cadophora malorum strain M34.</title>
        <authorList>
            <person name="Stefanovic E."/>
            <person name="Vu D."/>
            <person name="Scully C."/>
            <person name="Dijksterhuis J."/>
            <person name="Roader J."/>
            <person name="Houbraken J."/>
        </authorList>
    </citation>
    <scope>NUCLEOTIDE SEQUENCE</scope>
    <source>
        <strain evidence="6">M34</strain>
    </source>
</reference>
<keyword evidence="3" id="KW-1133">Transmembrane helix</keyword>
<name>A0A8H7T590_9HELO</name>
<feature type="chain" id="PRO_5034287103" description="Yeast cell wall synthesis Kre9/Knh1-like N-terminal domain-containing protein" evidence="4">
    <location>
        <begin position="27"/>
        <end position="345"/>
    </location>
</feature>
<evidence type="ECO:0000259" key="5">
    <source>
        <dbReference type="Pfam" id="PF10342"/>
    </source>
</evidence>
<feature type="domain" description="Yeast cell wall synthesis Kre9/Knh1-like N-terminal" evidence="5">
    <location>
        <begin position="135"/>
        <end position="213"/>
    </location>
</feature>
<keyword evidence="3" id="KW-0812">Transmembrane</keyword>
<feature type="signal peptide" evidence="4">
    <location>
        <begin position="1"/>
        <end position="26"/>
    </location>
</feature>
<sequence>MGLCYWKGALLHTVLLSIFAIQKSAAALVFTNPSLAGLTAGAPVNLTWSGASGTTTVTLQNGTANDLETVTVIASDISESFLEWSPYPFTPTGSYVVRLKDTSGQTATSRQFTILPAGTKASSSSGLQFTMASFEGVKAGSPINITWSGTTGTPTLILQNGTENSINDVETIATDVQNSFFVWTPPATIPSDDYVLLLKDDSSEDIAYSNVFRLLAPGETLPVVTAVDPNLGAASTPEEEEQEKPYRPAPSHPNISLAAKIGVAVGSIVLTLLVIGIVIFYRRRHKNPMERRSMSESSDQFLHDRRKASAEMGYAEPTRPRPAELGDRGRRLDRRSREMSSESWR</sequence>
<feature type="region of interest" description="Disordered" evidence="2">
    <location>
        <begin position="230"/>
        <end position="252"/>
    </location>
</feature>
<dbReference type="CDD" id="cd12087">
    <property type="entry name" value="TM_EGFR-like"/>
    <property type="match status" value="1"/>
</dbReference>
<evidence type="ECO:0000313" key="6">
    <source>
        <dbReference type="EMBL" id="KAG4413221.1"/>
    </source>
</evidence>
<keyword evidence="3" id="KW-0472">Membrane</keyword>
<dbReference type="PANTHER" id="PTHR40633">
    <property type="entry name" value="MATRIX PROTEIN, PUTATIVE (AFU_ORTHOLOGUE AFUA_8G05410)-RELATED"/>
    <property type="match status" value="1"/>
</dbReference>
<gene>
    <name evidence="6" type="ORF">IFR04_013646</name>
</gene>
<dbReference type="OrthoDB" id="5589325at2759"/>
<comment type="caution">
    <text evidence="6">The sequence shown here is derived from an EMBL/GenBank/DDBJ whole genome shotgun (WGS) entry which is preliminary data.</text>
</comment>
<keyword evidence="1 4" id="KW-0732">Signal</keyword>
<dbReference type="Proteomes" id="UP000664132">
    <property type="component" value="Unassembled WGS sequence"/>
</dbReference>
<keyword evidence="7" id="KW-1185">Reference proteome</keyword>
<proteinExistence type="predicted"/>
<dbReference type="AlphaFoldDB" id="A0A8H7T590"/>
<feature type="region of interest" description="Disordered" evidence="2">
    <location>
        <begin position="288"/>
        <end position="345"/>
    </location>
</feature>
<evidence type="ECO:0000256" key="1">
    <source>
        <dbReference type="ARBA" id="ARBA00022729"/>
    </source>
</evidence>
<dbReference type="InterPro" id="IPR052982">
    <property type="entry name" value="SRP1/TIP1-like"/>
</dbReference>
<protein>
    <recommendedName>
        <fullName evidence="5">Yeast cell wall synthesis Kre9/Knh1-like N-terminal domain-containing protein</fullName>
    </recommendedName>
</protein>
<dbReference type="PANTHER" id="PTHR40633:SF1">
    <property type="entry name" value="GPI ANCHORED SERINE-THREONINE RICH PROTEIN (AFU_ORTHOLOGUE AFUA_1G03630)"/>
    <property type="match status" value="1"/>
</dbReference>
<evidence type="ECO:0000256" key="3">
    <source>
        <dbReference type="SAM" id="Phobius"/>
    </source>
</evidence>
<dbReference type="EMBL" id="JAFJYH010000327">
    <property type="protein sequence ID" value="KAG4413221.1"/>
    <property type="molecule type" value="Genomic_DNA"/>
</dbReference>
<feature type="compositionally biased region" description="Basic and acidic residues" evidence="2">
    <location>
        <begin position="318"/>
        <end position="345"/>
    </location>
</feature>
<dbReference type="InterPro" id="IPR018466">
    <property type="entry name" value="Kre9/Knh1-like_N"/>
</dbReference>
<feature type="domain" description="Yeast cell wall synthesis Kre9/Knh1-like N-terminal" evidence="5">
    <location>
        <begin position="38"/>
        <end position="114"/>
    </location>
</feature>
<organism evidence="6 7">
    <name type="scientific">Cadophora malorum</name>
    <dbReference type="NCBI Taxonomy" id="108018"/>
    <lineage>
        <taxon>Eukaryota</taxon>
        <taxon>Fungi</taxon>
        <taxon>Dikarya</taxon>
        <taxon>Ascomycota</taxon>
        <taxon>Pezizomycotina</taxon>
        <taxon>Leotiomycetes</taxon>
        <taxon>Helotiales</taxon>
        <taxon>Ploettnerulaceae</taxon>
        <taxon>Cadophora</taxon>
    </lineage>
</organism>
<evidence type="ECO:0000256" key="2">
    <source>
        <dbReference type="SAM" id="MobiDB-lite"/>
    </source>
</evidence>